<feature type="transmembrane region" description="Helical" evidence="1">
    <location>
        <begin position="52"/>
        <end position="72"/>
    </location>
</feature>
<feature type="transmembrane region" description="Helical" evidence="1">
    <location>
        <begin position="79"/>
        <end position="97"/>
    </location>
</feature>
<dbReference type="InterPro" id="IPR003919">
    <property type="entry name" value="Cell_synth_A"/>
</dbReference>
<protein>
    <submittedName>
        <fullName evidence="2">Uncharacterized protein</fullName>
    </submittedName>
</protein>
<dbReference type="Proteomes" id="UP000289555">
    <property type="component" value="Chromosome"/>
</dbReference>
<keyword evidence="1" id="KW-0812">Transmembrane</keyword>
<evidence type="ECO:0000256" key="1">
    <source>
        <dbReference type="SAM" id="Phobius"/>
    </source>
</evidence>
<dbReference type="PRINTS" id="PR01439">
    <property type="entry name" value="CELLSNTHASEA"/>
</dbReference>
<keyword evidence="1" id="KW-0472">Membrane</keyword>
<evidence type="ECO:0000313" key="3">
    <source>
        <dbReference type="Proteomes" id="UP000289555"/>
    </source>
</evidence>
<keyword evidence="1" id="KW-1133">Transmembrane helix</keyword>
<accession>A0ABM8HNW0</accession>
<reference evidence="3" key="1">
    <citation type="journal article" date="2019" name="Microbiol. Resour. Announc.">
        <title>Complete Genome Sequence of Halomonas olivaria, a Moderately Halophilic Bacterium Isolated from Olive Processing Effluents, Obtained by Nanopore Sequencing.</title>
        <authorList>
            <person name="Nagata S."/>
            <person name="Ii K.M."/>
            <person name="Tsukimi T."/>
            <person name="Miura M.C."/>
            <person name="Galipon J."/>
            <person name="Arakawa K."/>
        </authorList>
    </citation>
    <scope>NUCLEOTIDE SEQUENCE [LARGE SCALE GENOMIC DNA]</scope>
    <source>
        <strain evidence="3">TYRC17</strain>
    </source>
</reference>
<dbReference type="EMBL" id="AP019416">
    <property type="protein sequence ID" value="BBI52100.1"/>
    <property type="molecule type" value="Genomic_DNA"/>
</dbReference>
<gene>
    <name evidence="2" type="ORF">HORIV_45210</name>
</gene>
<keyword evidence="3" id="KW-1185">Reference proteome</keyword>
<name>A0ABM8HNW0_9GAMM</name>
<proteinExistence type="predicted"/>
<organism evidence="2 3">
    <name type="scientific">Vreelandella olivaria</name>
    <dbReference type="NCBI Taxonomy" id="390919"/>
    <lineage>
        <taxon>Bacteria</taxon>
        <taxon>Pseudomonadati</taxon>
        <taxon>Pseudomonadota</taxon>
        <taxon>Gammaproteobacteria</taxon>
        <taxon>Oceanospirillales</taxon>
        <taxon>Halomonadaceae</taxon>
        <taxon>Vreelandella</taxon>
    </lineage>
</organism>
<evidence type="ECO:0000313" key="2">
    <source>
        <dbReference type="EMBL" id="BBI52100.1"/>
    </source>
</evidence>
<sequence length="101" mass="11779">MNEIYETVLTFHLLKPTLVTLFDPKRGKFDVTDKGGKLDHSFFDFNVLKPHLFVLALLLAGVIWGTIRLFWFNTDDEQLSVLLFNVIWASFSALFYWPQLP</sequence>